<keyword evidence="3" id="KW-0804">Transcription</keyword>
<keyword evidence="2 4" id="KW-0238">DNA-binding</keyword>
<dbReference type="Pfam" id="PF00440">
    <property type="entry name" value="TetR_N"/>
    <property type="match status" value="1"/>
</dbReference>
<dbReference type="InterPro" id="IPR009057">
    <property type="entry name" value="Homeodomain-like_sf"/>
</dbReference>
<gene>
    <name evidence="6" type="ORF">DFR50_1183</name>
</gene>
<protein>
    <submittedName>
        <fullName evidence="6">TetR family transcriptional regulator</fullName>
    </submittedName>
</protein>
<feature type="domain" description="HTH tetR-type" evidence="5">
    <location>
        <begin position="8"/>
        <end position="68"/>
    </location>
</feature>
<evidence type="ECO:0000313" key="7">
    <source>
        <dbReference type="Proteomes" id="UP000253529"/>
    </source>
</evidence>
<feature type="DNA-binding region" description="H-T-H motif" evidence="4">
    <location>
        <begin position="31"/>
        <end position="50"/>
    </location>
</feature>
<evidence type="ECO:0000256" key="4">
    <source>
        <dbReference type="PROSITE-ProRule" id="PRU00335"/>
    </source>
</evidence>
<keyword evidence="7" id="KW-1185">Reference proteome</keyword>
<dbReference type="SUPFAM" id="SSF46689">
    <property type="entry name" value="Homeodomain-like"/>
    <property type="match status" value="1"/>
</dbReference>
<proteinExistence type="predicted"/>
<dbReference type="RefSeq" id="WP_113890352.1">
    <property type="nucleotide sequence ID" value="NZ_QNRK01000018.1"/>
</dbReference>
<evidence type="ECO:0000313" key="6">
    <source>
        <dbReference type="EMBL" id="RBP10517.1"/>
    </source>
</evidence>
<evidence type="ECO:0000256" key="1">
    <source>
        <dbReference type="ARBA" id="ARBA00023015"/>
    </source>
</evidence>
<dbReference type="AlphaFoldDB" id="A0A366F7C3"/>
<keyword evidence="1" id="KW-0805">Transcription regulation</keyword>
<organism evidence="6 7">
    <name type="scientific">Roseiarcus fermentans</name>
    <dbReference type="NCBI Taxonomy" id="1473586"/>
    <lineage>
        <taxon>Bacteria</taxon>
        <taxon>Pseudomonadati</taxon>
        <taxon>Pseudomonadota</taxon>
        <taxon>Alphaproteobacteria</taxon>
        <taxon>Hyphomicrobiales</taxon>
        <taxon>Roseiarcaceae</taxon>
        <taxon>Roseiarcus</taxon>
    </lineage>
</organism>
<reference evidence="6 7" key="1">
    <citation type="submission" date="2018-06" db="EMBL/GenBank/DDBJ databases">
        <title>Genomic Encyclopedia of Type Strains, Phase IV (KMG-IV): sequencing the most valuable type-strain genomes for metagenomic binning, comparative biology and taxonomic classification.</title>
        <authorList>
            <person name="Goeker M."/>
        </authorList>
    </citation>
    <scope>NUCLEOTIDE SEQUENCE [LARGE SCALE GENOMIC DNA]</scope>
    <source>
        <strain evidence="6 7">DSM 24875</strain>
    </source>
</reference>
<evidence type="ECO:0000259" key="5">
    <source>
        <dbReference type="PROSITE" id="PS50977"/>
    </source>
</evidence>
<name>A0A366F7C3_9HYPH</name>
<sequence length="202" mass="22424">MKGSPSPENNEARLVEIARSHVRRFGHARTTVVGVAAEAGMTHANVYRYFAAKTALLDEVVASGLRPLEARLREAAEGADPAHDKLERMLIAVHRDYRGKLDDDPELFDLLIDALARNRPSARKHRARVQSEIQRVYEEGVASGAFAMTDRRRALSLIFDAAHRFIHPVALKLDRDAPAQAVASRFETVLAITLRALRTGRA</sequence>
<dbReference type="Proteomes" id="UP000253529">
    <property type="component" value="Unassembled WGS sequence"/>
</dbReference>
<dbReference type="PANTHER" id="PTHR30055">
    <property type="entry name" value="HTH-TYPE TRANSCRIPTIONAL REGULATOR RUTR"/>
    <property type="match status" value="1"/>
</dbReference>
<dbReference type="Pfam" id="PF17935">
    <property type="entry name" value="TetR_C_27"/>
    <property type="match status" value="1"/>
</dbReference>
<dbReference type="GO" id="GO:0000976">
    <property type="term" value="F:transcription cis-regulatory region binding"/>
    <property type="evidence" value="ECO:0007669"/>
    <property type="project" value="TreeGrafter"/>
</dbReference>
<dbReference type="PROSITE" id="PS50977">
    <property type="entry name" value="HTH_TETR_2"/>
    <property type="match status" value="1"/>
</dbReference>
<evidence type="ECO:0000256" key="3">
    <source>
        <dbReference type="ARBA" id="ARBA00023163"/>
    </source>
</evidence>
<dbReference type="EMBL" id="QNRK01000018">
    <property type="protein sequence ID" value="RBP10517.1"/>
    <property type="molecule type" value="Genomic_DNA"/>
</dbReference>
<dbReference type="GO" id="GO:0003700">
    <property type="term" value="F:DNA-binding transcription factor activity"/>
    <property type="evidence" value="ECO:0007669"/>
    <property type="project" value="TreeGrafter"/>
</dbReference>
<comment type="caution">
    <text evidence="6">The sequence shown here is derived from an EMBL/GenBank/DDBJ whole genome shotgun (WGS) entry which is preliminary data.</text>
</comment>
<dbReference type="Gene3D" id="1.10.357.10">
    <property type="entry name" value="Tetracycline Repressor, domain 2"/>
    <property type="match status" value="1"/>
</dbReference>
<dbReference type="PANTHER" id="PTHR30055:SF151">
    <property type="entry name" value="TRANSCRIPTIONAL REGULATORY PROTEIN"/>
    <property type="match status" value="1"/>
</dbReference>
<evidence type="ECO:0000256" key="2">
    <source>
        <dbReference type="ARBA" id="ARBA00023125"/>
    </source>
</evidence>
<accession>A0A366F7C3</accession>
<dbReference type="InterPro" id="IPR041478">
    <property type="entry name" value="TetR_C_27"/>
</dbReference>
<dbReference type="InterPro" id="IPR001647">
    <property type="entry name" value="HTH_TetR"/>
</dbReference>
<dbReference type="InterPro" id="IPR050109">
    <property type="entry name" value="HTH-type_TetR-like_transc_reg"/>
</dbReference>
<dbReference type="OrthoDB" id="9802498at2"/>